<evidence type="ECO:0000256" key="2">
    <source>
        <dbReference type="ARBA" id="ARBA00022729"/>
    </source>
</evidence>
<dbReference type="PANTHER" id="PTHR10380:SF241">
    <property type="entry name" value="CUTICULAR PROTEIN 47EG-RELATED"/>
    <property type="match status" value="1"/>
</dbReference>
<gene>
    <name evidence="6" type="ORF">TSIB3V08_LOCUS3510</name>
</gene>
<keyword evidence="2 5" id="KW-0732">Signal</keyword>
<dbReference type="EMBL" id="OC001171">
    <property type="protein sequence ID" value="CAD7259303.1"/>
    <property type="molecule type" value="Genomic_DNA"/>
</dbReference>
<feature type="chain" id="PRO_5031410198" description="Larval cuticle protein LCP-17" evidence="5">
    <location>
        <begin position="30"/>
        <end position="394"/>
    </location>
</feature>
<dbReference type="GO" id="GO:0008010">
    <property type="term" value="F:structural constituent of chitin-based larval cuticle"/>
    <property type="evidence" value="ECO:0007669"/>
    <property type="project" value="TreeGrafter"/>
</dbReference>
<dbReference type="PROSITE" id="PS00306">
    <property type="entry name" value="CASEIN_ALPHA_BETA"/>
    <property type="match status" value="1"/>
</dbReference>
<accession>A0A7R9FXP4</accession>
<evidence type="ECO:0000256" key="5">
    <source>
        <dbReference type="SAM" id="SignalP"/>
    </source>
</evidence>
<dbReference type="InterPro" id="IPR000618">
    <property type="entry name" value="Insect_cuticle"/>
</dbReference>
<dbReference type="GO" id="GO:0062129">
    <property type="term" value="C:chitin-based extracellular matrix"/>
    <property type="evidence" value="ECO:0007669"/>
    <property type="project" value="TreeGrafter"/>
</dbReference>
<organism evidence="6">
    <name type="scientific">Timema shepardi</name>
    <name type="common">Walking stick</name>
    <dbReference type="NCBI Taxonomy" id="629360"/>
    <lineage>
        <taxon>Eukaryota</taxon>
        <taxon>Metazoa</taxon>
        <taxon>Ecdysozoa</taxon>
        <taxon>Arthropoda</taxon>
        <taxon>Hexapoda</taxon>
        <taxon>Insecta</taxon>
        <taxon>Pterygota</taxon>
        <taxon>Neoptera</taxon>
        <taxon>Polyneoptera</taxon>
        <taxon>Phasmatodea</taxon>
        <taxon>Timematodea</taxon>
        <taxon>Timematoidea</taxon>
        <taxon>Timematidae</taxon>
        <taxon>Timema</taxon>
    </lineage>
</organism>
<dbReference type="PROSITE" id="PS00233">
    <property type="entry name" value="CHIT_BIND_RR_1"/>
    <property type="match status" value="2"/>
</dbReference>
<name>A0A7R9FXP4_TIMSH</name>
<dbReference type="PRINTS" id="PR00947">
    <property type="entry name" value="CUTICLE"/>
</dbReference>
<dbReference type="InterPro" id="IPR031305">
    <property type="entry name" value="Casein_CS"/>
</dbReference>
<dbReference type="InterPro" id="IPR031311">
    <property type="entry name" value="CHIT_BIND_RR_consensus"/>
</dbReference>
<reference evidence="6" key="1">
    <citation type="submission" date="2020-11" db="EMBL/GenBank/DDBJ databases">
        <authorList>
            <person name="Tran Van P."/>
        </authorList>
    </citation>
    <scope>NUCLEOTIDE SEQUENCE</scope>
</reference>
<feature type="signal peptide" evidence="5">
    <location>
        <begin position="1"/>
        <end position="29"/>
    </location>
</feature>
<evidence type="ECO:0000313" key="6">
    <source>
        <dbReference type="EMBL" id="CAD7259303.1"/>
    </source>
</evidence>
<dbReference type="InterPro" id="IPR050468">
    <property type="entry name" value="Cuticle_Struct_Prot"/>
</dbReference>
<evidence type="ECO:0000256" key="3">
    <source>
        <dbReference type="PROSITE-ProRule" id="PRU00497"/>
    </source>
</evidence>
<protein>
    <recommendedName>
        <fullName evidence="7">Larval cuticle protein LCP-17</fullName>
    </recommendedName>
</protein>
<evidence type="ECO:0008006" key="7">
    <source>
        <dbReference type="Google" id="ProtNLM"/>
    </source>
</evidence>
<proteinExistence type="predicted"/>
<dbReference type="AlphaFoldDB" id="A0A7R9FXP4"/>
<dbReference type="PANTHER" id="PTHR10380">
    <property type="entry name" value="CUTICLE PROTEIN"/>
    <property type="match status" value="1"/>
</dbReference>
<dbReference type="Pfam" id="PF00379">
    <property type="entry name" value="Chitin_bind_4"/>
    <property type="match status" value="2"/>
</dbReference>
<sequence>MRHQHSSRKLHSTMMKIVIISCLLAAALAAPPPQLKLDPKEPIPIVAQSNVINEDGTFQNSYESADGTKVEASGTLKDLGDKEGPSSVIQGSYSFVNADGQLFELRYIADENGFQPQASFLPVAPPIPEDIQRSLEYNAAHPEEDNSGKCVAYLYFTEYDWRLICKSRLGASETIVMGLLIYHENVGIFPASQYFMLLNAKSNNYNDIAALWENAVIISCLLAVALAAPPPQLKLDPKEPIPIVAQSNVINEDGTFQNKKWGELKKQFRKTTLSIPGRDLITDVLATSNSDYMNLTFSPHAHRCSYESADGTKVEASGTLKDLGDKEGPSSVIQGSYSFVTADGQLFELRYIADENGFQPQASFLPVAPPIPEDIQRSLEYNAAHPEEDNSGSR</sequence>
<evidence type="ECO:0000256" key="1">
    <source>
        <dbReference type="ARBA" id="ARBA00022460"/>
    </source>
</evidence>
<keyword evidence="1 3" id="KW-0193">Cuticle</keyword>
<dbReference type="PROSITE" id="PS51155">
    <property type="entry name" value="CHIT_BIND_RR_2"/>
    <property type="match status" value="2"/>
</dbReference>
<feature type="region of interest" description="Disordered" evidence="4">
    <location>
        <begin position="375"/>
        <end position="394"/>
    </location>
</feature>
<evidence type="ECO:0000256" key="4">
    <source>
        <dbReference type="SAM" id="MobiDB-lite"/>
    </source>
</evidence>